<dbReference type="InterPro" id="IPR008915">
    <property type="entry name" value="Peptidase_M50"/>
</dbReference>
<comment type="cofactor">
    <cofactor evidence="1">
        <name>Zn(2+)</name>
        <dbReference type="ChEBI" id="CHEBI:29105"/>
    </cofactor>
</comment>
<dbReference type="GO" id="GO:0008237">
    <property type="term" value="F:metallopeptidase activity"/>
    <property type="evidence" value="ECO:0007669"/>
    <property type="project" value="UniProtKB-KW"/>
</dbReference>
<evidence type="ECO:0000256" key="9">
    <source>
        <dbReference type="ARBA" id="ARBA00022833"/>
    </source>
</evidence>
<reference evidence="16" key="1">
    <citation type="submission" date="2017-01" db="EMBL/GenBank/DDBJ databases">
        <title>Novel pathways for hydrocarbon cycling and metabolic interdependencies in hydrothermal sediment communities.</title>
        <authorList>
            <person name="Dombrowski N."/>
            <person name="Seitz K."/>
            <person name="Teske A."/>
            <person name="Baker B."/>
        </authorList>
    </citation>
    <scope>NUCLEOTIDE SEQUENCE [LARGE SCALE GENOMIC DNA]</scope>
</reference>
<evidence type="ECO:0000256" key="4">
    <source>
        <dbReference type="ARBA" id="ARBA00022475"/>
    </source>
</evidence>
<comment type="caution">
    <text evidence="15">The sequence shown here is derived from an EMBL/GenBank/DDBJ whole genome shotgun (WGS) entry which is preliminary data.</text>
</comment>
<dbReference type="InterPro" id="IPR044537">
    <property type="entry name" value="Rip2-like"/>
</dbReference>
<dbReference type="GO" id="GO:0046872">
    <property type="term" value="F:metal ion binding"/>
    <property type="evidence" value="ECO:0007669"/>
    <property type="project" value="UniProtKB-KW"/>
</dbReference>
<keyword evidence="9" id="KW-0862">Zinc</keyword>
<evidence type="ECO:0000256" key="12">
    <source>
        <dbReference type="ARBA" id="ARBA00023136"/>
    </source>
</evidence>
<evidence type="ECO:0000256" key="7">
    <source>
        <dbReference type="ARBA" id="ARBA00022723"/>
    </source>
</evidence>
<dbReference type="Pfam" id="PF02163">
    <property type="entry name" value="Peptidase_M50"/>
    <property type="match status" value="1"/>
</dbReference>
<sequence>MNLLIVYILSLPPILFALTIHEYAHGYVAYRMGDPTAKFAGRLTLNPLKHIDLFGFLAFLIFRFGWAKPVPIQPYNFTNFKKGILYTSLAGPLSNFLFAIPFGLLLRAFPALYYNNLLLPIGMMLQLALVYNLIFCAFNLIPIPPLDGSKVLFVLLPPEYRHIELWLERYGFMVLIGLIFFDRITGIPILWGWIGPFVSIFGRIFAGSIPLL</sequence>
<dbReference type="AlphaFoldDB" id="A0A1V4QGL5"/>
<organism evidence="15 16">
    <name type="scientific">candidate division WOR-3 bacterium 4484_100</name>
    <dbReference type="NCBI Taxonomy" id="1936077"/>
    <lineage>
        <taxon>Bacteria</taxon>
        <taxon>Bacteria division WOR-3</taxon>
    </lineage>
</organism>
<accession>A0A1V4QGL5</accession>
<dbReference type="GO" id="GO:0005886">
    <property type="term" value="C:plasma membrane"/>
    <property type="evidence" value="ECO:0007669"/>
    <property type="project" value="UniProtKB-SubCell"/>
</dbReference>
<dbReference type="EMBL" id="MUKB01000052">
    <property type="protein sequence ID" value="OPX17995.1"/>
    <property type="molecule type" value="Genomic_DNA"/>
</dbReference>
<name>A0A1V4QGL5_UNCW3</name>
<evidence type="ECO:0000256" key="5">
    <source>
        <dbReference type="ARBA" id="ARBA00022670"/>
    </source>
</evidence>
<keyword evidence="10 13" id="KW-1133">Transmembrane helix</keyword>
<dbReference type="InterPro" id="IPR052348">
    <property type="entry name" value="Metallopeptidase_M50B"/>
</dbReference>
<evidence type="ECO:0000256" key="1">
    <source>
        <dbReference type="ARBA" id="ARBA00001947"/>
    </source>
</evidence>
<evidence type="ECO:0000256" key="6">
    <source>
        <dbReference type="ARBA" id="ARBA00022692"/>
    </source>
</evidence>
<proteinExistence type="inferred from homology"/>
<dbReference type="Proteomes" id="UP000191663">
    <property type="component" value="Unassembled WGS sequence"/>
</dbReference>
<evidence type="ECO:0000256" key="11">
    <source>
        <dbReference type="ARBA" id="ARBA00023049"/>
    </source>
</evidence>
<gene>
    <name evidence="15" type="ORF">BXT86_03520</name>
</gene>
<evidence type="ECO:0000259" key="14">
    <source>
        <dbReference type="Pfam" id="PF02163"/>
    </source>
</evidence>
<evidence type="ECO:0000256" key="2">
    <source>
        <dbReference type="ARBA" id="ARBA00004651"/>
    </source>
</evidence>
<keyword evidence="6 13" id="KW-0812">Transmembrane</keyword>
<dbReference type="GO" id="GO:0006508">
    <property type="term" value="P:proteolysis"/>
    <property type="evidence" value="ECO:0007669"/>
    <property type="project" value="UniProtKB-KW"/>
</dbReference>
<evidence type="ECO:0000256" key="13">
    <source>
        <dbReference type="SAM" id="Phobius"/>
    </source>
</evidence>
<feature type="transmembrane region" description="Helical" evidence="13">
    <location>
        <begin position="117"/>
        <end position="143"/>
    </location>
</feature>
<keyword evidence="11" id="KW-0482">Metalloprotease</keyword>
<comment type="subcellular location">
    <subcellularLocation>
        <location evidence="2">Cell membrane</location>
        <topology evidence="2">Multi-pass membrane protein</topology>
    </subcellularLocation>
</comment>
<evidence type="ECO:0000313" key="15">
    <source>
        <dbReference type="EMBL" id="OPX17995.1"/>
    </source>
</evidence>
<comment type="similarity">
    <text evidence="3">Belongs to the peptidase M50B family.</text>
</comment>
<keyword evidence="7" id="KW-0479">Metal-binding</keyword>
<feature type="transmembrane region" description="Helical" evidence="13">
    <location>
        <begin position="163"/>
        <end position="181"/>
    </location>
</feature>
<keyword evidence="8" id="KW-0378">Hydrolase</keyword>
<keyword evidence="5" id="KW-0645">Protease</keyword>
<keyword evidence="4" id="KW-1003">Cell membrane</keyword>
<dbReference type="PANTHER" id="PTHR35864">
    <property type="entry name" value="ZINC METALLOPROTEASE MJ0611-RELATED"/>
    <property type="match status" value="1"/>
</dbReference>
<evidence type="ECO:0000256" key="3">
    <source>
        <dbReference type="ARBA" id="ARBA00007931"/>
    </source>
</evidence>
<evidence type="ECO:0000256" key="10">
    <source>
        <dbReference type="ARBA" id="ARBA00022989"/>
    </source>
</evidence>
<dbReference type="PANTHER" id="PTHR35864:SF1">
    <property type="entry name" value="ZINC METALLOPROTEASE YWHC-RELATED"/>
    <property type="match status" value="1"/>
</dbReference>
<feature type="transmembrane region" description="Helical" evidence="13">
    <location>
        <begin position="6"/>
        <end position="30"/>
    </location>
</feature>
<keyword evidence="12 13" id="KW-0472">Membrane</keyword>
<evidence type="ECO:0000313" key="16">
    <source>
        <dbReference type="Proteomes" id="UP000191663"/>
    </source>
</evidence>
<feature type="transmembrane region" description="Helical" evidence="13">
    <location>
        <begin position="84"/>
        <end position="105"/>
    </location>
</feature>
<feature type="domain" description="Peptidase M50" evidence="14">
    <location>
        <begin position="123"/>
        <end position="176"/>
    </location>
</feature>
<feature type="transmembrane region" description="Helical" evidence="13">
    <location>
        <begin position="51"/>
        <end position="72"/>
    </location>
</feature>
<evidence type="ECO:0000256" key="8">
    <source>
        <dbReference type="ARBA" id="ARBA00022801"/>
    </source>
</evidence>
<protein>
    <recommendedName>
        <fullName evidence="14">Peptidase M50 domain-containing protein</fullName>
    </recommendedName>
</protein>
<dbReference type="CDD" id="cd06158">
    <property type="entry name" value="S2P-M50_like_1"/>
    <property type="match status" value="1"/>
</dbReference>